<feature type="compositionally biased region" description="Basic and acidic residues" evidence="3">
    <location>
        <begin position="278"/>
        <end position="294"/>
    </location>
</feature>
<protein>
    <submittedName>
        <fullName evidence="5">Transcription initiation factor TFIIE-like protein</fullName>
    </submittedName>
</protein>
<reference evidence="5" key="2">
    <citation type="submission" date="2023-06" db="EMBL/GenBank/DDBJ databases">
        <authorList>
            <consortium name="Lawrence Berkeley National Laboratory"/>
            <person name="Haridas S."/>
            <person name="Hensen N."/>
            <person name="Bonometti L."/>
            <person name="Westerberg I."/>
            <person name="Brannstrom I.O."/>
            <person name="Guillou S."/>
            <person name="Cros-Aarteil S."/>
            <person name="Calhoun S."/>
            <person name="Kuo A."/>
            <person name="Mondo S."/>
            <person name="Pangilinan J."/>
            <person name="Riley R."/>
            <person name="Labutti K."/>
            <person name="Andreopoulos B."/>
            <person name="Lipzen A."/>
            <person name="Chen C."/>
            <person name="Yanf M."/>
            <person name="Daum C."/>
            <person name="Ng V."/>
            <person name="Clum A."/>
            <person name="Steindorff A."/>
            <person name="Ohm R."/>
            <person name="Martin F."/>
            <person name="Silar P."/>
            <person name="Natvig D."/>
            <person name="Lalanne C."/>
            <person name="Gautier V."/>
            <person name="Ament-Velasquez S.L."/>
            <person name="Kruys A."/>
            <person name="Hutchinson M.I."/>
            <person name="Powell A.J."/>
            <person name="Barry K."/>
            <person name="Miller A.N."/>
            <person name="Grigoriev I.V."/>
            <person name="Debuchy R."/>
            <person name="Gladieux P."/>
            <person name="Thoren M.H."/>
            <person name="Johannesson H."/>
        </authorList>
    </citation>
    <scope>NUCLEOTIDE SEQUENCE</scope>
    <source>
        <strain evidence="5">CBS 314.62</strain>
    </source>
</reference>
<organism evidence="5 6">
    <name type="scientific">Podospora appendiculata</name>
    <dbReference type="NCBI Taxonomy" id="314037"/>
    <lineage>
        <taxon>Eukaryota</taxon>
        <taxon>Fungi</taxon>
        <taxon>Dikarya</taxon>
        <taxon>Ascomycota</taxon>
        <taxon>Pezizomycotina</taxon>
        <taxon>Sordariomycetes</taxon>
        <taxon>Sordariomycetidae</taxon>
        <taxon>Sordariales</taxon>
        <taxon>Podosporaceae</taxon>
        <taxon>Podospora</taxon>
    </lineage>
</organism>
<keyword evidence="1" id="KW-0805">Transcription regulation</keyword>
<evidence type="ECO:0000256" key="3">
    <source>
        <dbReference type="SAM" id="MobiDB-lite"/>
    </source>
</evidence>
<feature type="domain" description="HTH TFE/IIEalpha-type" evidence="4">
    <location>
        <begin position="4"/>
        <end position="95"/>
    </location>
</feature>
<dbReference type="InterPro" id="IPR002853">
    <property type="entry name" value="TFIIE_asu"/>
</dbReference>
<dbReference type="InterPro" id="IPR017919">
    <property type="entry name" value="TFIIE/TFIIEa_HTH"/>
</dbReference>
<proteinExistence type="predicted"/>
<name>A0AAE1C9U3_9PEZI</name>
<sequence>MDVAQTLVRSVMRAFYSTQEILVVEALVTHSCLRDDDLIYLMKMNSKDLHKLCASLRDARFLIVHTRPEVQKDKARPINRIYYYIDYRQAIDAIKWRVYKTDKDMQVIAHPADETKEYTCPRCTAQWTQMEVLDSVSTAGFVCQRCGTILELSKEREAPGHQQLSRMNNQFKFMTDMLQEVDKVVVPECNFDTAMQSQRPIVRDANHGAKDSTPVDTGLHKPSAVKGLANVGPKTMHVTIMGDTEEHENMEARKRKERLLRENALPVWMTESSVPTKSKFEPDENDHEEGAPAKRVKMDAAIKTEVKIENPVVKVEADDDDDDDEFEFEDVV</sequence>
<evidence type="ECO:0000313" key="6">
    <source>
        <dbReference type="Proteomes" id="UP001270362"/>
    </source>
</evidence>
<evidence type="ECO:0000313" key="5">
    <source>
        <dbReference type="EMBL" id="KAK3684934.1"/>
    </source>
</evidence>
<dbReference type="Proteomes" id="UP001270362">
    <property type="component" value="Unassembled WGS sequence"/>
</dbReference>
<evidence type="ECO:0000259" key="4">
    <source>
        <dbReference type="PROSITE" id="PS51344"/>
    </source>
</evidence>
<reference evidence="5" key="1">
    <citation type="journal article" date="2023" name="Mol. Phylogenet. Evol.">
        <title>Genome-scale phylogeny and comparative genomics of the fungal order Sordariales.</title>
        <authorList>
            <person name="Hensen N."/>
            <person name="Bonometti L."/>
            <person name="Westerberg I."/>
            <person name="Brannstrom I.O."/>
            <person name="Guillou S."/>
            <person name="Cros-Aarteil S."/>
            <person name="Calhoun S."/>
            <person name="Haridas S."/>
            <person name="Kuo A."/>
            <person name="Mondo S."/>
            <person name="Pangilinan J."/>
            <person name="Riley R."/>
            <person name="LaButti K."/>
            <person name="Andreopoulos B."/>
            <person name="Lipzen A."/>
            <person name="Chen C."/>
            <person name="Yan M."/>
            <person name="Daum C."/>
            <person name="Ng V."/>
            <person name="Clum A."/>
            <person name="Steindorff A."/>
            <person name="Ohm R.A."/>
            <person name="Martin F."/>
            <person name="Silar P."/>
            <person name="Natvig D.O."/>
            <person name="Lalanne C."/>
            <person name="Gautier V."/>
            <person name="Ament-Velasquez S.L."/>
            <person name="Kruys A."/>
            <person name="Hutchinson M.I."/>
            <person name="Powell A.J."/>
            <person name="Barry K."/>
            <person name="Miller A.N."/>
            <person name="Grigoriev I.V."/>
            <person name="Debuchy R."/>
            <person name="Gladieux P."/>
            <person name="Hiltunen Thoren M."/>
            <person name="Johannesson H."/>
        </authorList>
    </citation>
    <scope>NUCLEOTIDE SEQUENCE</scope>
    <source>
        <strain evidence="5">CBS 314.62</strain>
    </source>
</reference>
<dbReference type="PANTHER" id="PTHR13097">
    <property type="entry name" value="TRANSCRIPTION INITIATION FACTOR IIE, ALPHA SUBUNIT"/>
    <property type="match status" value="1"/>
</dbReference>
<evidence type="ECO:0000256" key="1">
    <source>
        <dbReference type="ARBA" id="ARBA00023015"/>
    </source>
</evidence>
<dbReference type="GO" id="GO:0006367">
    <property type="term" value="P:transcription initiation at RNA polymerase II promoter"/>
    <property type="evidence" value="ECO:0007669"/>
    <property type="project" value="InterPro"/>
</dbReference>
<dbReference type="InterPro" id="IPR024550">
    <property type="entry name" value="TFIIEa/SarR/Rpc3_HTH_dom"/>
</dbReference>
<dbReference type="PROSITE" id="PS51344">
    <property type="entry name" value="HTH_TFE_IIE"/>
    <property type="match status" value="1"/>
</dbReference>
<keyword evidence="6" id="KW-1185">Reference proteome</keyword>
<evidence type="ECO:0000256" key="2">
    <source>
        <dbReference type="ARBA" id="ARBA00023163"/>
    </source>
</evidence>
<accession>A0AAE1C9U3</accession>
<comment type="caution">
    <text evidence="5">The sequence shown here is derived from an EMBL/GenBank/DDBJ whole genome shotgun (WGS) entry which is preliminary data.</text>
</comment>
<gene>
    <name evidence="5" type="ORF">B0T22DRAFT_203339</name>
</gene>
<feature type="region of interest" description="Disordered" evidence="3">
    <location>
        <begin position="271"/>
        <end position="294"/>
    </location>
</feature>
<dbReference type="Pfam" id="PF02002">
    <property type="entry name" value="TFIIE_alpha"/>
    <property type="match status" value="1"/>
</dbReference>
<dbReference type="PANTHER" id="PTHR13097:SF7">
    <property type="entry name" value="GENERAL TRANSCRIPTION FACTOR IIE SUBUNIT 1"/>
    <property type="match status" value="1"/>
</dbReference>
<dbReference type="GO" id="GO:0005673">
    <property type="term" value="C:transcription factor TFIIE complex"/>
    <property type="evidence" value="ECO:0007669"/>
    <property type="project" value="TreeGrafter"/>
</dbReference>
<dbReference type="AlphaFoldDB" id="A0AAE1C9U3"/>
<dbReference type="InterPro" id="IPR039997">
    <property type="entry name" value="TFE"/>
</dbReference>
<keyword evidence="2" id="KW-0804">Transcription</keyword>
<dbReference type="EMBL" id="JAULSO010000003">
    <property type="protein sequence ID" value="KAK3684934.1"/>
    <property type="molecule type" value="Genomic_DNA"/>
</dbReference>
<dbReference type="SMART" id="SM00531">
    <property type="entry name" value="TFIIE"/>
    <property type="match status" value="1"/>
</dbReference>